<sequence>MTERLARITPDVMTDEQAEIYAKFTSGKRAAPGSAFSLVHPEGGLIGPPNAWLLSPPLARVFERIGGTMRYDLQLSNRACEIAILLLAFHRDSPFELYAHRKAGRAAGLTDEEIEGLATRTPPAFHSDEEQVVFTTTLAILDKQTLSDEEYAAAVAGLGERGLFELVALVGYYDQVATQLAVFGVVPPEEG</sequence>
<dbReference type="PANTHER" id="PTHR34846:SF11">
    <property type="entry name" value="4-CARBOXYMUCONOLACTONE DECARBOXYLASE FAMILY PROTEIN (AFU_ORTHOLOGUE AFUA_6G11590)"/>
    <property type="match status" value="1"/>
</dbReference>
<keyword evidence="2" id="KW-1185">Reference proteome</keyword>
<dbReference type="EMBL" id="BAAAHP010000249">
    <property type="protein sequence ID" value="GAA0903117.1"/>
    <property type="molecule type" value="Genomic_DNA"/>
</dbReference>
<evidence type="ECO:0000313" key="1">
    <source>
        <dbReference type="EMBL" id="GAA0903117.1"/>
    </source>
</evidence>
<dbReference type="InterPro" id="IPR029032">
    <property type="entry name" value="AhpD-like"/>
</dbReference>
<proteinExistence type="predicted"/>
<accession>A0ABN1NDI6</accession>
<dbReference type="Gene3D" id="1.20.1290.10">
    <property type="entry name" value="AhpD-like"/>
    <property type="match status" value="1"/>
</dbReference>
<evidence type="ECO:0000313" key="2">
    <source>
        <dbReference type="Proteomes" id="UP001499967"/>
    </source>
</evidence>
<protein>
    <submittedName>
        <fullName evidence="1">Carboxymuconolactone decarboxylase family protein</fullName>
    </submittedName>
</protein>
<comment type="caution">
    <text evidence="1">The sequence shown here is derived from an EMBL/GenBank/DDBJ whole genome shotgun (WGS) entry which is preliminary data.</text>
</comment>
<dbReference type="SUPFAM" id="SSF69118">
    <property type="entry name" value="AhpD-like"/>
    <property type="match status" value="1"/>
</dbReference>
<dbReference type="Proteomes" id="UP001499967">
    <property type="component" value="Unassembled WGS sequence"/>
</dbReference>
<dbReference type="RefSeq" id="WP_343946129.1">
    <property type="nucleotide sequence ID" value="NZ_BAAAHP010000249.1"/>
</dbReference>
<organism evidence="1 2">
    <name type="scientific">Pseudonocardia zijingensis</name>
    <dbReference type="NCBI Taxonomy" id="153376"/>
    <lineage>
        <taxon>Bacteria</taxon>
        <taxon>Bacillati</taxon>
        <taxon>Actinomycetota</taxon>
        <taxon>Actinomycetes</taxon>
        <taxon>Pseudonocardiales</taxon>
        <taxon>Pseudonocardiaceae</taxon>
        <taxon>Pseudonocardia</taxon>
    </lineage>
</organism>
<reference evidence="1 2" key="1">
    <citation type="journal article" date="2019" name="Int. J. Syst. Evol. Microbiol.">
        <title>The Global Catalogue of Microorganisms (GCM) 10K type strain sequencing project: providing services to taxonomists for standard genome sequencing and annotation.</title>
        <authorList>
            <consortium name="The Broad Institute Genomics Platform"/>
            <consortium name="The Broad Institute Genome Sequencing Center for Infectious Disease"/>
            <person name="Wu L."/>
            <person name="Ma J."/>
        </authorList>
    </citation>
    <scope>NUCLEOTIDE SEQUENCE [LARGE SCALE GENOMIC DNA]</scope>
    <source>
        <strain evidence="1 2">JCM 11117</strain>
    </source>
</reference>
<name>A0ABN1NDI6_9PSEU</name>
<dbReference type="PANTHER" id="PTHR34846">
    <property type="entry name" value="4-CARBOXYMUCONOLACTONE DECARBOXYLASE FAMILY PROTEIN (AFU_ORTHOLOGUE AFUA_6G11590)"/>
    <property type="match status" value="1"/>
</dbReference>
<gene>
    <name evidence="1" type="ORF">GCM10009559_70600</name>
</gene>